<accession>A0A9D2B3A8</accession>
<keyword evidence="2" id="KW-0472">Membrane</keyword>
<feature type="compositionally biased region" description="Acidic residues" evidence="1">
    <location>
        <begin position="335"/>
        <end position="345"/>
    </location>
</feature>
<reference evidence="4" key="1">
    <citation type="journal article" date="2021" name="PeerJ">
        <title>Extensive microbial diversity within the chicken gut microbiome revealed by metagenomics and culture.</title>
        <authorList>
            <person name="Gilroy R."/>
            <person name="Ravi A."/>
            <person name="Getino M."/>
            <person name="Pursley I."/>
            <person name="Horton D.L."/>
            <person name="Alikhan N.F."/>
            <person name="Baker D."/>
            <person name="Gharbi K."/>
            <person name="Hall N."/>
            <person name="Watson M."/>
            <person name="Adriaenssens E.M."/>
            <person name="Foster-Nyarko E."/>
            <person name="Jarju S."/>
            <person name="Secka A."/>
            <person name="Antonio M."/>
            <person name="Oren A."/>
            <person name="Chaudhuri R.R."/>
            <person name="La Ragione R."/>
            <person name="Hildebrand F."/>
            <person name="Pallen M.J."/>
        </authorList>
    </citation>
    <scope>NUCLEOTIDE SEQUENCE</scope>
    <source>
        <strain evidence="4">ChiSjej1B19-8411</strain>
    </source>
</reference>
<sequence>MIEVIYKEEKKEAEGNEKFFRIPRNIRQIGEPRGSHKIYIEDYAHTFLEKLAADGRKQGKTAILFGQINWQEGAAYTFIRGALLVENLDAAPEKVAFTEEIWTWIEEKKKKYFPEEAVVGWFYTMPDLPMEISDSFYRTHLNYFGGNDKVFFLKDPTEQEEAFFVYENGHMARQEGYYIYYEKNQQMQEYMISVQGNMTVDAKPAAEDQAVASFRKIIAGKKEKKEEQKKTPAFMYAASACLTITVLVIGINFLNDYQKMQQTTENITEEVRQVAGFPESTAKEDAAQEQEEHIRDEEQDTISQGAEKENAAQSAEQEEKQQAGEREEAARDTDPESTDGEDEQEITVQDSVTETIREENQRQTEEQEKKEAQTTDSAAEPGKEEAGAGAYESYTIQFGDSLYKISTRKYGTMDMIPEICRLNGISTEDIIYPGQKILLP</sequence>
<proteinExistence type="predicted"/>
<organism evidence="4 5">
    <name type="scientific">Candidatus Blautia gallistercoris</name>
    <dbReference type="NCBI Taxonomy" id="2838490"/>
    <lineage>
        <taxon>Bacteria</taxon>
        <taxon>Bacillati</taxon>
        <taxon>Bacillota</taxon>
        <taxon>Clostridia</taxon>
        <taxon>Lachnospirales</taxon>
        <taxon>Lachnospiraceae</taxon>
        <taxon>Blautia</taxon>
    </lineage>
</organism>
<dbReference type="CDD" id="cd00118">
    <property type="entry name" value="LysM"/>
    <property type="match status" value="1"/>
</dbReference>
<keyword evidence="2" id="KW-0812">Transmembrane</keyword>
<name>A0A9D2B3A8_9FIRM</name>
<evidence type="ECO:0000256" key="1">
    <source>
        <dbReference type="SAM" id="MobiDB-lite"/>
    </source>
</evidence>
<dbReference type="AlphaFoldDB" id="A0A9D2B3A8"/>
<feature type="domain" description="LysM" evidence="3">
    <location>
        <begin position="392"/>
        <end position="439"/>
    </location>
</feature>
<keyword evidence="2" id="KW-1133">Transmembrane helix</keyword>
<feature type="compositionally biased region" description="Basic and acidic residues" evidence="1">
    <location>
        <begin position="281"/>
        <end position="296"/>
    </location>
</feature>
<dbReference type="PROSITE" id="PS51782">
    <property type="entry name" value="LYSM"/>
    <property type="match status" value="1"/>
</dbReference>
<evidence type="ECO:0000313" key="5">
    <source>
        <dbReference type="Proteomes" id="UP000886817"/>
    </source>
</evidence>
<dbReference type="Pfam" id="PF01476">
    <property type="entry name" value="LysM"/>
    <property type="match status" value="1"/>
</dbReference>
<dbReference type="SUPFAM" id="SSF54106">
    <property type="entry name" value="LysM domain"/>
    <property type="match status" value="1"/>
</dbReference>
<dbReference type="InterPro" id="IPR018392">
    <property type="entry name" value="LysM"/>
</dbReference>
<dbReference type="Gene3D" id="3.40.140.10">
    <property type="entry name" value="Cytidine Deaminase, domain 2"/>
    <property type="match status" value="1"/>
</dbReference>
<dbReference type="EMBL" id="DXEX01000204">
    <property type="protein sequence ID" value="HIX59962.1"/>
    <property type="molecule type" value="Genomic_DNA"/>
</dbReference>
<evidence type="ECO:0000259" key="3">
    <source>
        <dbReference type="PROSITE" id="PS51782"/>
    </source>
</evidence>
<comment type="caution">
    <text evidence="4">The sequence shown here is derived from an EMBL/GenBank/DDBJ whole genome shotgun (WGS) entry which is preliminary data.</text>
</comment>
<feature type="region of interest" description="Disordered" evidence="1">
    <location>
        <begin position="274"/>
        <end position="388"/>
    </location>
</feature>
<dbReference type="Proteomes" id="UP000886817">
    <property type="component" value="Unassembled WGS sequence"/>
</dbReference>
<dbReference type="SMART" id="SM00257">
    <property type="entry name" value="LysM"/>
    <property type="match status" value="1"/>
</dbReference>
<dbReference type="InterPro" id="IPR036779">
    <property type="entry name" value="LysM_dom_sf"/>
</dbReference>
<dbReference type="Gene3D" id="3.10.350.10">
    <property type="entry name" value="LysM domain"/>
    <property type="match status" value="1"/>
</dbReference>
<feature type="compositionally biased region" description="Basic and acidic residues" evidence="1">
    <location>
        <begin position="355"/>
        <end position="373"/>
    </location>
</feature>
<protein>
    <submittedName>
        <fullName evidence="4">LysM peptidoglycan-binding domain-containing protein</fullName>
    </submittedName>
</protein>
<evidence type="ECO:0000256" key="2">
    <source>
        <dbReference type="SAM" id="Phobius"/>
    </source>
</evidence>
<gene>
    <name evidence="4" type="ORF">IAA45_09660</name>
</gene>
<evidence type="ECO:0000313" key="4">
    <source>
        <dbReference type="EMBL" id="HIX59962.1"/>
    </source>
</evidence>
<feature type="compositionally biased region" description="Basic and acidic residues" evidence="1">
    <location>
        <begin position="317"/>
        <end position="334"/>
    </location>
</feature>
<feature type="transmembrane region" description="Helical" evidence="2">
    <location>
        <begin position="233"/>
        <end position="254"/>
    </location>
</feature>
<reference evidence="4" key="2">
    <citation type="submission" date="2021-04" db="EMBL/GenBank/DDBJ databases">
        <authorList>
            <person name="Gilroy R."/>
        </authorList>
    </citation>
    <scope>NUCLEOTIDE SEQUENCE</scope>
    <source>
        <strain evidence="4">ChiSjej1B19-8411</strain>
    </source>
</reference>